<gene>
    <name evidence="1" type="ORF">BDM02DRAFT_3070794</name>
</gene>
<reference evidence="1" key="2">
    <citation type="journal article" date="2020" name="Nat. Commun.">
        <title>Large-scale genome sequencing of mycorrhizal fungi provides insights into the early evolution of symbiotic traits.</title>
        <authorList>
            <person name="Miyauchi S."/>
            <person name="Kiss E."/>
            <person name="Kuo A."/>
            <person name="Drula E."/>
            <person name="Kohler A."/>
            <person name="Sanchez-Garcia M."/>
            <person name="Morin E."/>
            <person name="Andreopoulos B."/>
            <person name="Barry K.W."/>
            <person name="Bonito G."/>
            <person name="Buee M."/>
            <person name="Carver A."/>
            <person name="Chen C."/>
            <person name="Cichocki N."/>
            <person name="Clum A."/>
            <person name="Culley D."/>
            <person name="Crous P.W."/>
            <person name="Fauchery L."/>
            <person name="Girlanda M."/>
            <person name="Hayes R.D."/>
            <person name="Keri Z."/>
            <person name="LaButti K."/>
            <person name="Lipzen A."/>
            <person name="Lombard V."/>
            <person name="Magnuson J."/>
            <person name="Maillard F."/>
            <person name="Murat C."/>
            <person name="Nolan M."/>
            <person name="Ohm R.A."/>
            <person name="Pangilinan J."/>
            <person name="Pereira M.F."/>
            <person name="Perotto S."/>
            <person name="Peter M."/>
            <person name="Pfister S."/>
            <person name="Riley R."/>
            <person name="Sitrit Y."/>
            <person name="Stielow J.B."/>
            <person name="Szollosi G."/>
            <person name="Zifcakova L."/>
            <person name="Stursova M."/>
            <person name="Spatafora J.W."/>
            <person name="Tedersoo L."/>
            <person name="Vaario L.M."/>
            <person name="Yamada A."/>
            <person name="Yan M."/>
            <person name="Wang P."/>
            <person name="Xu J."/>
            <person name="Bruns T."/>
            <person name="Baldrian P."/>
            <person name="Vilgalys R."/>
            <person name="Dunand C."/>
            <person name="Henrissat B."/>
            <person name="Grigoriev I.V."/>
            <person name="Hibbett D."/>
            <person name="Nagy L.G."/>
            <person name="Martin F.M."/>
        </authorList>
    </citation>
    <scope>NUCLEOTIDE SEQUENCE</scope>
    <source>
        <strain evidence="1">P2</strain>
    </source>
</reference>
<organism evidence="1 2">
    <name type="scientific">Thelephora ganbajun</name>
    <name type="common">Ganba fungus</name>
    <dbReference type="NCBI Taxonomy" id="370292"/>
    <lineage>
        <taxon>Eukaryota</taxon>
        <taxon>Fungi</taxon>
        <taxon>Dikarya</taxon>
        <taxon>Basidiomycota</taxon>
        <taxon>Agaricomycotina</taxon>
        <taxon>Agaricomycetes</taxon>
        <taxon>Thelephorales</taxon>
        <taxon>Thelephoraceae</taxon>
        <taxon>Thelephora</taxon>
    </lineage>
</organism>
<dbReference type="Proteomes" id="UP000886501">
    <property type="component" value="Unassembled WGS sequence"/>
</dbReference>
<keyword evidence="2" id="KW-1185">Reference proteome</keyword>
<accession>A0ACB6ZR92</accession>
<dbReference type="EMBL" id="MU117972">
    <property type="protein sequence ID" value="KAF9651915.1"/>
    <property type="molecule type" value="Genomic_DNA"/>
</dbReference>
<name>A0ACB6ZR92_THEGA</name>
<protein>
    <submittedName>
        <fullName evidence="1">Uncharacterized protein</fullName>
    </submittedName>
</protein>
<comment type="caution">
    <text evidence="1">The sequence shown here is derived from an EMBL/GenBank/DDBJ whole genome shotgun (WGS) entry which is preliminary data.</text>
</comment>
<feature type="non-terminal residue" evidence="1">
    <location>
        <position position="85"/>
    </location>
</feature>
<reference evidence="1" key="1">
    <citation type="submission" date="2019-10" db="EMBL/GenBank/DDBJ databases">
        <authorList>
            <consortium name="DOE Joint Genome Institute"/>
            <person name="Kuo A."/>
            <person name="Miyauchi S."/>
            <person name="Kiss E."/>
            <person name="Drula E."/>
            <person name="Kohler A."/>
            <person name="Sanchez-Garcia M."/>
            <person name="Andreopoulos B."/>
            <person name="Barry K.W."/>
            <person name="Bonito G."/>
            <person name="Buee M."/>
            <person name="Carver A."/>
            <person name="Chen C."/>
            <person name="Cichocki N."/>
            <person name="Clum A."/>
            <person name="Culley D."/>
            <person name="Crous P.W."/>
            <person name="Fauchery L."/>
            <person name="Girlanda M."/>
            <person name="Hayes R."/>
            <person name="Keri Z."/>
            <person name="Labutti K."/>
            <person name="Lipzen A."/>
            <person name="Lombard V."/>
            <person name="Magnuson J."/>
            <person name="Maillard F."/>
            <person name="Morin E."/>
            <person name="Murat C."/>
            <person name="Nolan M."/>
            <person name="Ohm R."/>
            <person name="Pangilinan J."/>
            <person name="Pereira M."/>
            <person name="Perotto S."/>
            <person name="Peter M."/>
            <person name="Riley R."/>
            <person name="Sitrit Y."/>
            <person name="Stielow B."/>
            <person name="Szollosi G."/>
            <person name="Zifcakova L."/>
            <person name="Stursova M."/>
            <person name="Spatafora J.W."/>
            <person name="Tedersoo L."/>
            <person name="Vaario L.-M."/>
            <person name="Yamada A."/>
            <person name="Yan M."/>
            <person name="Wang P."/>
            <person name="Xu J."/>
            <person name="Bruns T."/>
            <person name="Baldrian P."/>
            <person name="Vilgalys R."/>
            <person name="Henrissat B."/>
            <person name="Grigoriev I.V."/>
            <person name="Hibbett D."/>
            <person name="Nagy L.G."/>
            <person name="Martin F.M."/>
        </authorList>
    </citation>
    <scope>NUCLEOTIDE SEQUENCE</scope>
    <source>
        <strain evidence="1">P2</strain>
    </source>
</reference>
<evidence type="ECO:0000313" key="1">
    <source>
        <dbReference type="EMBL" id="KAF9651915.1"/>
    </source>
</evidence>
<evidence type="ECO:0000313" key="2">
    <source>
        <dbReference type="Proteomes" id="UP000886501"/>
    </source>
</evidence>
<feature type="non-terminal residue" evidence="1">
    <location>
        <position position="1"/>
    </location>
</feature>
<proteinExistence type="predicted"/>
<sequence>LSLFASSRHLRPLQGTVVPHIINVYIEPGFVNVAMEPPHECFWIESSPDMPDVLKHRCVEAFEKLHASGILHGDAELRHMLINAD</sequence>